<evidence type="ECO:0000256" key="5">
    <source>
        <dbReference type="SAM" id="SignalP"/>
    </source>
</evidence>
<sequence>MMTALPRFSLAALALAALALAGCSEQDQGQQAAPPPPTVTVAKPTTRTITDYDEYVGRFAAVDLVNVYARVSGYLESVSFTDGQIVKQGDLLFTIDKRPFQVAHDQAKANLERAQAQLDFAQSDLQRAQTLIDDKTSNAISKQAYDQRLQSERTARADVAAAQAAMQAAQLDLDFTELRSPVTGRIGDRKVSVGNLVTGGSGGTNTNTLLATIVSLDPIYFEFTYDEASYLRYQRMAKEMGAKGTSIPVKLALIDEKGFTHEGKLDFVDNQISEDTGTIRGRATFANPDAVFTPGMFGRIEVPSSAPHQALLVPDVAIGTEQTRKFVYVLQPGDQPQAPQMKYVTLGRAHDGQRVINSGLDKDDLVVVNGLMRIRPGAQVVGKLEAPPATPAAGTGTADDAKPAATPPAN</sequence>
<gene>
    <name evidence="10" type="ORF">GCM10017643_11610</name>
</gene>
<proteinExistence type="inferred from homology"/>
<feature type="signal peptide" evidence="5">
    <location>
        <begin position="1"/>
        <end position="21"/>
    </location>
</feature>
<dbReference type="Proteomes" id="UP001143370">
    <property type="component" value="Unassembled WGS sequence"/>
</dbReference>
<dbReference type="Gene3D" id="2.40.420.20">
    <property type="match status" value="1"/>
</dbReference>
<dbReference type="GO" id="GO:0030313">
    <property type="term" value="C:cell envelope"/>
    <property type="evidence" value="ECO:0007669"/>
    <property type="project" value="UniProtKB-SubCell"/>
</dbReference>
<dbReference type="InterPro" id="IPR058624">
    <property type="entry name" value="MdtA-like_HH"/>
</dbReference>
<keyword evidence="5" id="KW-0732">Signal</keyword>
<comment type="similarity">
    <text evidence="2">Belongs to the membrane fusion protein (MFP) (TC 8.A.1) family.</text>
</comment>
<evidence type="ECO:0000256" key="4">
    <source>
        <dbReference type="SAM" id="MobiDB-lite"/>
    </source>
</evidence>
<evidence type="ECO:0000256" key="1">
    <source>
        <dbReference type="ARBA" id="ARBA00004196"/>
    </source>
</evidence>
<reference evidence="10" key="1">
    <citation type="journal article" date="2014" name="Int. J. Syst. Evol. Microbiol.">
        <title>Complete genome sequence of Corynebacterium casei LMG S-19264T (=DSM 44701T), isolated from a smear-ripened cheese.</title>
        <authorList>
            <consortium name="US DOE Joint Genome Institute (JGI-PGF)"/>
            <person name="Walter F."/>
            <person name="Albersmeier A."/>
            <person name="Kalinowski J."/>
            <person name="Ruckert C."/>
        </authorList>
    </citation>
    <scope>NUCLEOTIDE SEQUENCE</scope>
    <source>
        <strain evidence="10">VKM B-2484</strain>
    </source>
</reference>
<dbReference type="PANTHER" id="PTHR30158:SF24">
    <property type="entry name" value="HLYD FAMILY SECRETION PROTEIN"/>
    <property type="match status" value="1"/>
</dbReference>
<dbReference type="NCBIfam" id="TIGR01730">
    <property type="entry name" value="RND_mfp"/>
    <property type="match status" value="1"/>
</dbReference>
<dbReference type="Pfam" id="PF25876">
    <property type="entry name" value="HH_MFP_RND"/>
    <property type="match status" value="1"/>
</dbReference>
<dbReference type="EMBL" id="BSFJ01000005">
    <property type="protein sequence ID" value="GLK71046.1"/>
    <property type="molecule type" value="Genomic_DNA"/>
</dbReference>
<evidence type="ECO:0000313" key="10">
    <source>
        <dbReference type="EMBL" id="GLK71046.1"/>
    </source>
</evidence>
<accession>A0A9W6J751</accession>
<evidence type="ECO:0000259" key="9">
    <source>
        <dbReference type="Pfam" id="PF25967"/>
    </source>
</evidence>
<dbReference type="Pfam" id="PF25944">
    <property type="entry name" value="Beta-barrel_RND"/>
    <property type="match status" value="1"/>
</dbReference>
<comment type="subcellular location">
    <subcellularLocation>
        <location evidence="1">Cell envelope</location>
    </subcellularLocation>
</comment>
<dbReference type="InterPro" id="IPR058627">
    <property type="entry name" value="MdtA-like_C"/>
</dbReference>
<dbReference type="InterPro" id="IPR006143">
    <property type="entry name" value="RND_pump_MFP"/>
</dbReference>
<dbReference type="Gene3D" id="2.40.50.100">
    <property type="match status" value="1"/>
</dbReference>
<dbReference type="InterPro" id="IPR058626">
    <property type="entry name" value="MdtA-like_b-barrel"/>
</dbReference>
<evidence type="ECO:0000256" key="3">
    <source>
        <dbReference type="SAM" id="Coils"/>
    </source>
</evidence>
<feature type="coiled-coil region" evidence="3">
    <location>
        <begin position="104"/>
        <end position="138"/>
    </location>
</feature>
<reference evidence="10" key="2">
    <citation type="submission" date="2023-01" db="EMBL/GenBank/DDBJ databases">
        <authorList>
            <person name="Sun Q."/>
            <person name="Evtushenko L."/>
        </authorList>
    </citation>
    <scope>NUCLEOTIDE SEQUENCE</scope>
    <source>
        <strain evidence="10">VKM B-2484</strain>
    </source>
</reference>
<dbReference type="Gene3D" id="2.40.30.170">
    <property type="match status" value="1"/>
</dbReference>
<dbReference type="PANTHER" id="PTHR30158">
    <property type="entry name" value="ACRA/E-RELATED COMPONENT OF DRUG EFFLUX TRANSPORTER"/>
    <property type="match status" value="1"/>
</dbReference>
<evidence type="ECO:0000259" key="8">
    <source>
        <dbReference type="Pfam" id="PF25944"/>
    </source>
</evidence>
<evidence type="ECO:0000259" key="7">
    <source>
        <dbReference type="Pfam" id="PF25917"/>
    </source>
</evidence>
<feature type="domain" description="Multidrug resistance protein MdtA-like alpha-helical hairpin" evidence="6">
    <location>
        <begin position="105"/>
        <end position="176"/>
    </location>
</feature>
<evidence type="ECO:0000313" key="11">
    <source>
        <dbReference type="Proteomes" id="UP001143370"/>
    </source>
</evidence>
<feature type="domain" description="Multidrug resistance protein MdtA-like barrel-sandwich hybrid" evidence="7">
    <location>
        <begin position="65"/>
        <end position="201"/>
    </location>
</feature>
<dbReference type="GO" id="GO:0005886">
    <property type="term" value="C:plasma membrane"/>
    <property type="evidence" value="ECO:0007669"/>
    <property type="project" value="TreeGrafter"/>
</dbReference>
<comment type="caution">
    <text evidence="10">The sequence shown here is derived from an EMBL/GenBank/DDBJ whole genome shotgun (WGS) entry which is preliminary data.</text>
</comment>
<dbReference type="Pfam" id="PF25917">
    <property type="entry name" value="BSH_RND"/>
    <property type="match status" value="1"/>
</dbReference>
<name>A0A9W6J751_9HYPH</name>
<keyword evidence="11" id="KW-1185">Reference proteome</keyword>
<dbReference type="Pfam" id="PF25967">
    <property type="entry name" value="RND-MFP_C"/>
    <property type="match status" value="1"/>
</dbReference>
<dbReference type="InterPro" id="IPR058625">
    <property type="entry name" value="MdtA-like_BSH"/>
</dbReference>
<feature type="domain" description="Multidrug resistance protein MdtA-like beta-barrel" evidence="8">
    <location>
        <begin position="218"/>
        <end position="302"/>
    </location>
</feature>
<feature type="compositionally biased region" description="Low complexity" evidence="4">
    <location>
        <begin position="391"/>
        <end position="404"/>
    </location>
</feature>
<dbReference type="GO" id="GO:0022857">
    <property type="term" value="F:transmembrane transporter activity"/>
    <property type="evidence" value="ECO:0007669"/>
    <property type="project" value="InterPro"/>
</dbReference>
<dbReference type="RefSeq" id="WP_213371942.1">
    <property type="nucleotide sequence ID" value="NZ_BSFJ01000005.1"/>
</dbReference>
<keyword evidence="3" id="KW-0175">Coiled coil</keyword>
<evidence type="ECO:0000259" key="6">
    <source>
        <dbReference type="Pfam" id="PF25876"/>
    </source>
</evidence>
<dbReference type="Gene3D" id="1.10.287.470">
    <property type="entry name" value="Helix hairpin bin"/>
    <property type="match status" value="1"/>
</dbReference>
<protein>
    <submittedName>
        <fullName evidence="10">MexE family multidrug efflux RND transporter periplasmic adaptor subunit</fullName>
    </submittedName>
</protein>
<feature type="region of interest" description="Disordered" evidence="4">
    <location>
        <begin position="382"/>
        <end position="410"/>
    </location>
</feature>
<dbReference type="PROSITE" id="PS51257">
    <property type="entry name" value="PROKAR_LIPOPROTEIN"/>
    <property type="match status" value="1"/>
</dbReference>
<dbReference type="AlphaFoldDB" id="A0A9W6J751"/>
<dbReference type="SUPFAM" id="SSF111369">
    <property type="entry name" value="HlyD-like secretion proteins"/>
    <property type="match status" value="1"/>
</dbReference>
<feature type="chain" id="PRO_5040719647" evidence="5">
    <location>
        <begin position="22"/>
        <end position="410"/>
    </location>
</feature>
<feature type="domain" description="Multidrug resistance protein MdtA-like C-terminal permuted SH3" evidence="9">
    <location>
        <begin position="309"/>
        <end position="372"/>
    </location>
</feature>
<organism evidence="10 11">
    <name type="scientific">Ancylobacter dichloromethanicus</name>
    <dbReference type="NCBI Taxonomy" id="518825"/>
    <lineage>
        <taxon>Bacteria</taxon>
        <taxon>Pseudomonadati</taxon>
        <taxon>Pseudomonadota</taxon>
        <taxon>Alphaproteobacteria</taxon>
        <taxon>Hyphomicrobiales</taxon>
        <taxon>Xanthobacteraceae</taxon>
        <taxon>Ancylobacter</taxon>
    </lineage>
</organism>
<evidence type="ECO:0000256" key="2">
    <source>
        <dbReference type="ARBA" id="ARBA00009477"/>
    </source>
</evidence>
<dbReference type="GO" id="GO:0046677">
    <property type="term" value="P:response to antibiotic"/>
    <property type="evidence" value="ECO:0007669"/>
    <property type="project" value="TreeGrafter"/>
</dbReference>